<feature type="compositionally biased region" description="Low complexity" evidence="1">
    <location>
        <begin position="296"/>
        <end position="312"/>
    </location>
</feature>
<dbReference type="HOGENOM" id="CLU_874633_0_0_1"/>
<keyword evidence="2" id="KW-1133">Transmembrane helix</keyword>
<feature type="transmembrane region" description="Helical" evidence="2">
    <location>
        <begin position="162"/>
        <end position="186"/>
    </location>
</feature>
<organism evidence="3 4">
    <name type="scientific">Oidiodendron maius (strain Zn)</name>
    <dbReference type="NCBI Taxonomy" id="913774"/>
    <lineage>
        <taxon>Eukaryota</taxon>
        <taxon>Fungi</taxon>
        <taxon>Dikarya</taxon>
        <taxon>Ascomycota</taxon>
        <taxon>Pezizomycotina</taxon>
        <taxon>Leotiomycetes</taxon>
        <taxon>Leotiomycetes incertae sedis</taxon>
        <taxon>Myxotrichaceae</taxon>
        <taxon>Oidiodendron</taxon>
    </lineage>
</organism>
<feature type="region of interest" description="Disordered" evidence="1">
    <location>
        <begin position="289"/>
        <end position="318"/>
    </location>
</feature>
<feature type="transmembrane region" description="Helical" evidence="2">
    <location>
        <begin position="29"/>
        <end position="50"/>
    </location>
</feature>
<reference evidence="4" key="2">
    <citation type="submission" date="2015-01" db="EMBL/GenBank/DDBJ databases">
        <title>Evolutionary Origins and Diversification of the Mycorrhizal Mutualists.</title>
        <authorList>
            <consortium name="DOE Joint Genome Institute"/>
            <consortium name="Mycorrhizal Genomics Consortium"/>
            <person name="Kohler A."/>
            <person name="Kuo A."/>
            <person name="Nagy L.G."/>
            <person name="Floudas D."/>
            <person name="Copeland A."/>
            <person name="Barry K.W."/>
            <person name="Cichocki N."/>
            <person name="Veneault-Fourrey C."/>
            <person name="LaButti K."/>
            <person name="Lindquist E.A."/>
            <person name="Lipzen A."/>
            <person name="Lundell T."/>
            <person name="Morin E."/>
            <person name="Murat C."/>
            <person name="Riley R."/>
            <person name="Ohm R."/>
            <person name="Sun H."/>
            <person name="Tunlid A."/>
            <person name="Henrissat B."/>
            <person name="Grigoriev I.V."/>
            <person name="Hibbett D.S."/>
            <person name="Martin F."/>
        </authorList>
    </citation>
    <scope>NUCLEOTIDE SEQUENCE [LARGE SCALE GENOMIC DNA]</scope>
    <source>
        <strain evidence="4">Zn</strain>
    </source>
</reference>
<name>A0A0C3HI15_OIDMZ</name>
<dbReference type="OrthoDB" id="3537340at2759"/>
<feature type="transmembrane region" description="Helical" evidence="2">
    <location>
        <begin position="125"/>
        <end position="150"/>
    </location>
</feature>
<keyword evidence="2" id="KW-0812">Transmembrane</keyword>
<keyword evidence="2" id="KW-0472">Membrane</keyword>
<accession>A0A0C3HI15</accession>
<sequence length="318" mass="35142">MAGDGIGHAAKCFRYGSFMRDLRRWQVELIFFGCFGFVILELIIAGLAWVHSEAIVKQIREAEKEVERGCVREDLDHRKHVLRKRQYKTVAITSVCALLGVVATVMEAFAILAHEYCDGEDLTQFYWAFWSLISVGACIALIGLSIYHIYSLNDKDHPPWMIALGTPVLVLAGLGHLLVLAILVLLRKFLGWPEIRPQELARRRSSPASTIPLRGNAYGAYVLGFNASGEPLIRFPNNANRPAPPVGSELLHFDPVTGAATVRYPSLRIIQDPENLGAAQYTMPESLVAKQEESVQEQLDSLSSSSSGVVSQIPNRGS</sequence>
<dbReference type="InParanoid" id="A0A0C3HI15"/>
<dbReference type="AlphaFoldDB" id="A0A0C3HI15"/>
<proteinExistence type="predicted"/>
<evidence type="ECO:0000256" key="2">
    <source>
        <dbReference type="SAM" id="Phobius"/>
    </source>
</evidence>
<gene>
    <name evidence="3" type="ORF">OIDMADRAFT_53495</name>
</gene>
<protein>
    <submittedName>
        <fullName evidence="3">Uncharacterized protein</fullName>
    </submittedName>
</protein>
<reference evidence="3 4" key="1">
    <citation type="submission" date="2014-04" db="EMBL/GenBank/DDBJ databases">
        <authorList>
            <consortium name="DOE Joint Genome Institute"/>
            <person name="Kuo A."/>
            <person name="Martino E."/>
            <person name="Perotto S."/>
            <person name="Kohler A."/>
            <person name="Nagy L.G."/>
            <person name="Floudas D."/>
            <person name="Copeland A."/>
            <person name="Barry K.W."/>
            <person name="Cichocki N."/>
            <person name="Veneault-Fourrey C."/>
            <person name="LaButti K."/>
            <person name="Lindquist E.A."/>
            <person name="Lipzen A."/>
            <person name="Lundell T."/>
            <person name="Morin E."/>
            <person name="Murat C."/>
            <person name="Sun H."/>
            <person name="Tunlid A."/>
            <person name="Henrissat B."/>
            <person name="Grigoriev I.V."/>
            <person name="Hibbett D.S."/>
            <person name="Martin F."/>
            <person name="Nordberg H.P."/>
            <person name="Cantor M.N."/>
            <person name="Hua S.X."/>
        </authorList>
    </citation>
    <scope>NUCLEOTIDE SEQUENCE [LARGE SCALE GENOMIC DNA]</scope>
    <source>
        <strain evidence="3 4">Zn</strain>
    </source>
</reference>
<feature type="transmembrane region" description="Helical" evidence="2">
    <location>
        <begin position="90"/>
        <end position="113"/>
    </location>
</feature>
<keyword evidence="4" id="KW-1185">Reference proteome</keyword>
<evidence type="ECO:0000313" key="4">
    <source>
        <dbReference type="Proteomes" id="UP000054321"/>
    </source>
</evidence>
<evidence type="ECO:0000256" key="1">
    <source>
        <dbReference type="SAM" id="MobiDB-lite"/>
    </source>
</evidence>
<evidence type="ECO:0000313" key="3">
    <source>
        <dbReference type="EMBL" id="KIN01977.1"/>
    </source>
</evidence>
<dbReference type="EMBL" id="KN832875">
    <property type="protein sequence ID" value="KIN01977.1"/>
    <property type="molecule type" value="Genomic_DNA"/>
</dbReference>
<dbReference type="Proteomes" id="UP000054321">
    <property type="component" value="Unassembled WGS sequence"/>
</dbReference>